<evidence type="ECO:0000256" key="4">
    <source>
        <dbReference type="ARBA" id="ARBA00022679"/>
    </source>
</evidence>
<dbReference type="InterPro" id="IPR004276">
    <property type="entry name" value="GlycoTrans_28_N"/>
</dbReference>
<evidence type="ECO:0000256" key="9">
    <source>
        <dbReference type="ARBA" id="ARBA00023316"/>
    </source>
</evidence>
<keyword evidence="6 10" id="KW-0573">Peptidoglycan synthesis</keyword>
<keyword evidence="9 10" id="KW-0961">Cell wall biogenesis/degradation</keyword>
<comment type="caution">
    <text evidence="13">The sequence shown here is derived from an EMBL/GenBank/DDBJ whole genome shotgun (WGS) entry which is preliminary data.</text>
</comment>
<feature type="binding site" evidence="10">
    <location>
        <begin position="14"/>
        <end position="16"/>
    </location>
    <ligand>
        <name>UDP-N-acetyl-alpha-D-glucosamine</name>
        <dbReference type="ChEBI" id="CHEBI:57705"/>
    </ligand>
</feature>
<evidence type="ECO:0000313" key="14">
    <source>
        <dbReference type="Proteomes" id="UP000182486"/>
    </source>
</evidence>
<dbReference type="EMBL" id="MEIA01000164">
    <property type="protein sequence ID" value="OJF13251.1"/>
    <property type="molecule type" value="Genomic_DNA"/>
</dbReference>
<keyword evidence="7 10" id="KW-0472">Membrane</keyword>
<comment type="subcellular location">
    <subcellularLocation>
        <location evidence="10">Cell membrane</location>
        <topology evidence="10">Peripheral membrane protein</topology>
        <orientation evidence="10">Cytoplasmic side</orientation>
    </subcellularLocation>
</comment>
<dbReference type="PANTHER" id="PTHR21015">
    <property type="entry name" value="UDP-N-ACETYLGLUCOSAMINE--N-ACETYLMURAMYL-(PENTAPEPTIDE) PYROPHOSPHORYL-UNDECAPRENOL N-ACETYLGLUCOSAMINE TRANSFERASE 1"/>
    <property type="match status" value="1"/>
</dbReference>
<dbReference type="GO" id="GO:0008360">
    <property type="term" value="P:regulation of cell shape"/>
    <property type="evidence" value="ECO:0007669"/>
    <property type="project" value="UniProtKB-KW"/>
</dbReference>
<comment type="similarity">
    <text evidence="10">Belongs to the glycosyltransferase 28 family. MurG subfamily.</text>
</comment>
<organism evidence="13 14">
    <name type="scientific">Couchioplanes caeruleus subsp. caeruleus</name>
    <dbReference type="NCBI Taxonomy" id="56427"/>
    <lineage>
        <taxon>Bacteria</taxon>
        <taxon>Bacillati</taxon>
        <taxon>Actinomycetota</taxon>
        <taxon>Actinomycetes</taxon>
        <taxon>Micromonosporales</taxon>
        <taxon>Micromonosporaceae</taxon>
        <taxon>Couchioplanes</taxon>
    </lineage>
</organism>
<evidence type="ECO:0000256" key="2">
    <source>
        <dbReference type="ARBA" id="ARBA00022618"/>
    </source>
</evidence>
<keyword evidence="8 10" id="KW-0131">Cell cycle</keyword>
<dbReference type="SUPFAM" id="SSF53756">
    <property type="entry name" value="UDP-Glycosyltransferase/glycogen phosphorylase"/>
    <property type="match status" value="1"/>
</dbReference>
<reference evidence="13 14" key="1">
    <citation type="submission" date="2016-09" db="EMBL/GenBank/DDBJ databases">
        <title>Couchioplanes caeruleus draft genome sequence.</title>
        <authorList>
            <person name="Sheehan J."/>
            <person name="Caffrey P."/>
        </authorList>
    </citation>
    <scope>NUCLEOTIDE SEQUENCE [LARGE SCALE GENOMIC DNA]</scope>
    <source>
        <strain evidence="13 14">DSM 43634</strain>
    </source>
</reference>
<dbReference type="CDD" id="cd03785">
    <property type="entry name" value="GT28_MurG"/>
    <property type="match status" value="1"/>
</dbReference>
<evidence type="ECO:0000256" key="3">
    <source>
        <dbReference type="ARBA" id="ARBA00022676"/>
    </source>
</evidence>
<feature type="domain" description="Glycosyl transferase family 28 C-terminal" evidence="12">
    <location>
        <begin position="197"/>
        <end position="353"/>
    </location>
</feature>
<keyword evidence="3 10" id="KW-0328">Glycosyltransferase</keyword>
<evidence type="ECO:0000256" key="1">
    <source>
        <dbReference type="ARBA" id="ARBA00022475"/>
    </source>
</evidence>
<comment type="caution">
    <text evidence="10">Lacks conserved residue(s) required for the propagation of feature annotation.</text>
</comment>
<protein>
    <recommendedName>
        <fullName evidence="10">UDP-N-acetylglucosamine--N-acetylmuramyl-(pentapeptide) pyrophosphoryl-undecaprenol N-acetylglucosamine transferase</fullName>
        <ecNumber evidence="10">2.4.1.227</ecNumber>
    </recommendedName>
    <alternativeName>
        <fullName evidence="10">Undecaprenyl-PP-MurNAc-pentapeptide-UDPGlcNAc GlcNAc transferase</fullName>
    </alternativeName>
</protein>
<feature type="binding site" evidence="10">
    <location>
        <position position="299"/>
    </location>
    <ligand>
        <name>UDP-N-acetyl-alpha-D-glucosamine</name>
        <dbReference type="ChEBI" id="CHEBI:57705"/>
    </ligand>
</feature>
<evidence type="ECO:0000256" key="8">
    <source>
        <dbReference type="ARBA" id="ARBA00023306"/>
    </source>
</evidence>
<evidence type="ECO:0000259" key="12">
    <source>
        <dbReference type="Pfam" id="PF04101"/>
    </source>
</evidence>
<dbReference type="RefSeq" id="WP_071806130.1">
    <property type="nucleotide sequence ID" value="NZ_MEIA01000164.1"/>
</dbReference>
<feature type="domain" description="Glycosyltransferase family 28 N-terminal" evidence="11">
    <location>
        <begin position="7"/>
        <end position="146"/>
    </location>
</feature>
<evidence type="ECO:0000259" key="11">
    <source>
        <dbReference type="Pfam" id="PF03033"/>
    </source>
</evidence>
<dbReference type="Pfam" id="PF03033">
    <property type="entry name" value="Glyco_transf_28"/>
    <property type="match status" value="1"/>
</dbReference>
<comment type="pathway">
    <text evidence="10">Cell wall biogenesis; peptidoglycan biosynthesis.</text>
</comment>
<keyword evidence="5 10" id="KW-0133">Cell shape</keyword>
<comment type="function">
    <text evidence="10">Cell wall formation. Catalyzes the transfer of a GlcNAc subunit on undecaprenyl-pyrophosphoryl-MurNAc-pentapeptide (lipid intermediate I) to form undecaprenyl-pyrophosphoryl-MurNAc-(pentapeptide)GlcNAc (lipid intermediate II).</text>
</comment>
<keyword evidence="4 10" id="KW-0808">Transferase</keyword>
<dbReference type="GO" id="GO:0050511">
    <property type="term" value="F:undecaprenyldiphospho-muramoylpentapeptide beta-N-acetylglucosaminyltransferase activity"/>
    <property type="evidence" value="ECO:0007669"/>
    <property type="project" value="UniProtKB-UniRule"/>
</dbReference>
<evidence type="ECO:0000313" key="13">
    <source>
        <dbReference type="EMBL" id="OJF13251.1"/>
    </source>
</evidence>
<feature type="binding site" evidence="10">
    <location>
        <position position="128"/>
    </location>
    <ligand>
        <name>UDP-N-acetyl-alpha-D-glucosamine</name>
        <dbReference type="ChEBI" id="CHEBI:57705"/>
    </ligand>
</feature>
<dbReference type="NCBIfam" id="TIGR01133">
    <property type="entry name" value="murG"/>
    <property type="match status" value="1"/>
</dbReference>
<dbReference type="Proteomes" id="UP000182486">
    <property type="component" value="Unassembled WGS sequence"/>
</dbReference>
<dbReference type="GO" id="GO:0005886">
    <property type="term" value="C:plasma membrane"/>
    <property type="evidence" value="ECO:0007669"/>
    <property type="project" value="UniProtKB-SubCell"/>
</dbReference>
<evidence type="ECO:0000256" key="6">
    <source>
        <dbReference type="ARBA" id="ARBA00022984"/>
    </source>
</evidence>
<feature type="binding site" evidence="10">
    <location>
        <position position="170"/>
    </location>
    <ligand>
        <name>UDP-N-acetyl-alpha-D-glucosamine</name>
        <dbReference type="ChEBI" id="CHEBI:57705"/>
    </ligand>
</feature>
<dbReference type="UniPathway" id="UPA00219"/>
<accession>A0A1K0GV23</accession>
<dbReference type="GO" id="GO:0071555">
    <property type="term" value="P:cell wall organization"/>
    <property type="evidence" value="ECO:0007669"/>
    <property type="project" value="UniProtKB-KW"/>
</dbReference>
<dbReference type="GO" id="GO:0051991">
    <property type="term" value="F:UDP-N-acetyl-D-glucosamine:N-acetylmuramoyl-L-alanyl-D-glutamyl-meso-2,6-diaminopimelyl-D-alanyl-D-alanine-diphosphoundecaprenol 4-beta-N-acetylglucosaminlytransferase activity"/>
    <property type="evidence" value="ECO:0007669"/>
    <property type="project" value="RHEA"/>
</dbReference>
<dbReference type="Gene3D" id="3.40.50.2000">
    <property type="entry name" value="Glycogen Phosphorylase B"/>
    <property type="match status" value="2"/>
</dbReference>
<dbReference type="Pfam" id="PF04101">
    <property type="entry name" value="Glyco_tran_28_C"/>
    <property type="match status" value="1"/>
</dbReference>
<keyword evidence="1 10" id="KW-1003">Cell membrane</keyword>
<evidence type="ECO:0000256" key="10">
    <source>
        <dbReference type="HAMAP-Rule" id="MF_00033"/>
    </source>
</evidence>
<evidence type="ECO:0000256" key="7">
    <source>
        <dbReference type="ARBA" id="ARBA00023136"/>
    </source>
</evidence>
<comment type="catalytic activity">
    <reaction evidence="10">
        <text>di-trans,octa-cis-undecaprenyl diphospho-N-acetyl-alpha-D-muramoyl-L-alanyl-D-glutamyl-meso-2,6-diaminopimeloyl-D-alanyl-D-alanine + UDP-N-acetyl-alpha-D-glucosamine = di-trans,octa-cis-undecaprenyl diphospho-[N-acetyl-alpha-D-glucosaminyl-(1-&gt;4)]-N-acetyl-alpha-D-muramoyl-L-alanyl-D-glutamyl-meso-2,6-diaminopimeloyl-D-alanyl-D-alanine + UDP + H(+)</text>
        <dbReference type="Rhea" id="RHEA:31227"/>
        <dbReference type="ChEBI" id="CHEBI:15378"/>
        <dbReference type="ChEBI" id="CHEBI:57705"/>
        <dbReference type="ChEBI" id="CHEBI:58223"/>
        <dbReference type="ChEBI" id="CHEBI:61387"/>
        <dbReference type="ChEBI" id="CHEBI:61388"/>
        <dbReference type="EC" id="2.4.1.227"/>
    </reaction>
</comment>
<keyword evidence="14" id="KW-1185">Reference proteome</keyword>
<dbReference type="AlphaFoldDB" id="A0A1K0GV23"/>
<proteinExistence type="inferred from homology"/>
<sequence length="369" mass="39538">MGVLRSVVLAGGGTGGHIYPLLAFADALRRHFPEVRITTLGSPKGMENDLIPPAGYDLRVIPAFQLPRAINLNLLRTPDRMYKSAAAAGKILDEVKADVVVGFGGYVSVPAYLAAWRRELPIVIHEVNVPPGVANRMGMRFTKNVAVGFPNQPKAVESLRHARVVGVPLRTAITRMDRAGLRAQALYHFGLRPDLPVLFVSGGSSGARTINLAVAAAAKKIAHAGIQVLHVQGGRNDPFEVPSDLPVPYVVVPYLSDMQLGYAAADLMLCRGGAITVAETTAIGMPAVYVPYPHSNQEQKRNALPVVESGGGLLVDNAELTPEWIERTVIPLARDPQRLAAMGRAAGSYGRRDGDEALLDFVCEAVARR</sequence>
<evidence type="ECO:0000256" key="5">
    <source>
        <dbReference type="ARBA" id="ARBA00022960"/>
    </source>
</evidence>
<gene>
    <name evidence="10" type="primary">murG</name>
    <name evidence="13" type="ORF">BG844_16025</name>
</gene>
<keyword evidence="2 10" id="KW-0132">Cell division</keyword>
<feature type="binding site" evidence="10">
    <location>
        <position position="204"/>
    </location>
    <ligand>
        <name>UDP-N-acetyl-alpha-D-glucosamine</name>
        <dbReference type="ChEBI" id="CHEBI:57705"/>
    </ligand>
</feature>
<dbReference type="EC" id="2.4.1.227" evidence="10"/>
<dbReference type="GO" id="GO:0009252">
    <property type="term" value="P:peptidoglycan biosynthetic process"/>
    <property type="evidence" value="ECO:0007669"/>
    <property type="project" value="UniProtKB-UniRule"/>
</dbReference>
<dbReference type="PANTHER" id="PTHR21015:SF22">
    <property type="entry name" value="GLYCOSYLTRANSFERASE"/>
    <property type="match status" value="1"/>
</dbReference>
<dbReference type="InterPro" id="IPR006009">
    <property type="entry name" value="GlcNAc_MurG"/>
</dbReference>
<dbReference type="InterPro" id="IPR007235">
    <property type="entry name" value="Glyco_trans_28_C"/>
</dbReference>
<dbReference type="GO" id="GO:0051301">
    <property type="term" value="P:cell division"/>
    <property type="evidence" value="ECO:0007669"/>
    <property type="project" value="UniProtKB-KW"/>
</dbReference>
<dbReference type="GO" id="GO:0005975">
    <property type="term" value="P:carbohydrate metabolic process"/>
    <property type="evidence" value="ECO:0007669"/>
    <property type="project" value="InterPro"/>
</dbReference>
<dbReference type="HAMAP" id="MF_00033">
    <property type="entry name" value="MurG"/>
    <property type="match status" value="1"/>
</dbReference>
<name>A0A1K0GV23_9ACTN</name>